<dbReference type="EMBL" id="KY023343">
    <property type="protein sequence ID" value="ATW68822.1"/>
    <property type="molecule type" value="Genomic_RNA"/>
</dbReference>
<dbReference type="Pfam" id="PF01718">
    <property type="entry name" value="Orbi_NS1"/>
    <property type="match status" value="1"/>
</dbReference>
<evidence type="ECO:0000256" key="1">
    <source>
        <dbReference type="ARBA" id="ARBA00014071"/>
    </source>
</evidence>
<gene>
    <name evidence="3" type="primary">TuP</name>
</gene>
<protein>
    <recommendedName>
        <fullName evidence="1">Non-structural protein NS1</fullName>
    </recommendedName>
</protein>
<feature type="region of interest" description="Disordered" evidence="2">
    <location>
        <begin position="515"/>
        <end position="536"/>
    </location>
</feature>
<organism evidence="3">
    <name type="scientific">Baku virus</name>
    <dbReference type="NCBI Taxonomy" id="1484571"/>
    <lineage>
        <taxon>Viruses</taxon>
        <taxon>Riboviria</taxon>
        <taxon>Orthornavirae</taxon>
        <taxon>Duplornaviricota</taxon>
        <taxon>Resentoviricetes</taxon>
        <taxon>Reovirales</taxon>
        <taxon>Sedoreoviridae</taxon>
        <taxon>Orbivirus</taxon>
    </lineage>
</organism>
<reference evidence="3" key="1">
    <citation type="submission" date="2016-10" db="EMBL/GenBank/DDBJ databases">
        <title>Genetic diversity of tick-borne orbiviruses.</title>
        <authorList>
            <person name="Eremyan A.A."/>
            <person name="Alkhovsky S.V."/>
            <person name="Shchetinin A.M."/>
        </authorList>
    </citation>
    <scope>NUCLEOTIDE SEQUENCE</scope>
    <source>
        <strain evidence="3">LEIV-2275Uz</strain>
    </source>
</reference>
<evidence type="ECO:0000313" key="3">
    <source>
        <dbReference type="EMBL" id="ATW68822.1"/>
    </source>
</evidence>
<proteinExistence type="predicted"/>
<sequence length="536" mass="60919">MDAFVRNFRLTDEQARALQFFSTFAQYWRCLHRRYDCRLDGRCVLENFDRVVSDITLLQDAGRAERVANIIQQALSNRREVWSQVQQAVQRGIVTAPTAAYEFFLAQHEAARTHLNAIDIVWEGDDPERTYYDDSRTLIPHLFVPTVEGECIEILDGVRAGRYLLLFYDQLPAGVVLTYQREPQVLTITNHYLRWAAEAPYVGERMDVTWIVFLPFSIRPLFDISAYLPIVRTLDADTAFLRAQDTARGSRLFFQRFAVDGQGLYDVLTLFERLLDGTSILERHVRSARDLSTLFFPVVIMRGWLTGIYTDAEVMPWFGSGEHCQACYVSTRTRHARVLSVDSRMADYVGGDALRSLRALRHGGTDLEGISMTSLTQDEALTRVGDHWCAYLCRTPREAIIVTATLLHKFLRGGGLGGEFLRTLAIDVIARTFLHWSPAGSELAALFHLQLCTISNAHCESTIAAKDFRDLGRFLDALTRVRVGGSAMQRVMYRSLLSAAFYALTRSTPMAVRVSVPPPRPCVRDNRRVRPPPPRR</sequence>
<accession>A0A3P8MIE6</accession>
<name>A0A3P8MIE6_9REOV</name>
<dbReference type="InterPro" id="IPR002630">
    <property type="entry name" value="Orbi_NS1"/>
</dbReference>
<evidence type="ECO:0000256" key="2">
    <source>
        <dbReference type="SAM" id="MobiDB-lite"/>
    </source>
</evidence>